<name>E5AB74_LEPMJ</name>
<feature type="region of interest" description="Disordered" evidence="1">
    <location>
        <begin position="22"/>
        <end position="62"/>
    </location>
</feature>
<reference evidence="3" key="1">
    <citation type="journal article" date="2011" name="Nat. Commun.">
        <title>Effector diversification within compartments of the Leptosphaeria maculans genome affected by Repeat-Induced Point mutations.</title>
        <authorList>
            <person name="Rouxel T."/>
            <person name="Grandaubert J."/>
            <person name="Hane J.K."/>
            <person name="Hoede C."/>
            <person name="van de Wouw A.P."/>
            <person name="Couloux A."/>
            <person name="Dominguez V."/>
            <person name="Anthouard V."/>
            <person name="Bally P."/>
            <person name="Bourras S."/>
            <person name="Cozijnsen A.J."/>
            <person name="Ciuffetti L.M."/>
            <person name="Degrave A."/>
            <person name="Dilmaghani A."/>
            <person name="Duret L."/>
            <person name="Fudal I."/>
            <person name="Goodwin S.B."/>
            <person name="Gout L."/>
            <person name="Glaser N."/>
            <person name="Linglin J."/>
            <person name="Kema G.H.J."/>
            <person name="Lapalu N."/>
            <person name="Lawrence C.B."/>
            <person name="May K."/>
            <person name="Meyer M."/>
            <person name="Ollivier B."/>
            <person name="Poulain J."/>
            <person name="Schoch C.L."/>
            <person name="Simon A."/>
            <person name="Spatafora J.W."/>
            <person name="Stachowiak A."/>
            <person name="Turgeon B.G."/>
            <person name="Tyler B.M."/>
            <person name="Vincent D."/>
            <person name="Weissenbach J."/>
            <person name="Amselem J."/>
            <person name="Quesneville H."/>
            <person name="Oliver R.P."/>
            <person name="Wincker P."/>
            <person name="Balesdent M.-H."/>
            <person name="Howlett B.J."/>
        </authorList>
    </citation>
    <scope>NUCLEOTIDE SEQUENCE [LARGE SCALE GENOMIC DNA]</scope>
    <source>
        <strain evidence="3">JN3 / isolate v23.1.3 / race Av1-4-5-6-7-8</strain>
    </source>
</reference>
<evidence type="ECO:0000313" key="3">
    <source>
        <dbReference type="Proteomes" id="UP000002668"/>
    </source>
</evidence>
<gene>
    <name evidence="2" type="ORF">LEMA_P020450.1</name>
</gene>
<proteinExistence type="predicted"/>
<sequence length="111" mass="12266">MAEETMGSRGSMIPKHYLENGAQMRAPGHAAQHPEELRPTAGWSLAMNTNQGSPDDAADDDHRAHMASSFLLSEISRLSQCDCCKHAIPWVPATPDVQMCAEEYQYQQNHA</sequence>
<organism evidence="3">
    <name type="scientific">Leptosphaeria maculans (strain JN3 / isolate v23.1.3 / race Av1-4-5-6-7-8)</name>
    <name type="common">Blackleg fungus</name>
    <name type="synonym">Phoma lingam</name>
    <dbReference type="NCBI Taxonomy" id="985895"/>
    <lineage>
        <taxon>Eukaryota</taxon>
        <taxon>Fungi</taxon>
        <taxon>Dikarya</taxon>
        <taxon>Ascomycota</taxon>
        <taxon>Pezizomycotina</taxon>
        <taxon>Dothideomycetes</taxon>
        <taxon>Pleosporomycetidae</taxon>
        <taxon>Pleosporales</taxon>
        <taxon>Pleosporineae</taxon>
        <taxon>Leptosphaeriaceae</taxon>
        <taxon>Plenodomus</taxon>
        <taxon>Plenodomus lingam/Leptosphaeria maculans species complex</taxon>
    </lineage>
</organism>
<dbReference type="GeneID" id="13293051"/>
<dbReference type="VEuPathDB" id="FungiDB:LEMA_P020450.1"/>
<dbReference type="AlphaFoldDB" id="E5AB74"/>
<dbReference type="HOGENOM" id="CLU_2158893_0_0_1"/>
<evidence type="ECO:0000313" key="2">
    <source>
        <dbReference type="EMBL" id="CBY00915.1"/>
    </source>
</evidence>
<protein>
    <submittedName>
        <fullName evidence="2">Predicted protein</fullName>
    </submittedName>
</protein>
<dbReference type="EMBL" id="FP929138">
    <property type="protein sequence ID" value="CBY00915.1"/>
    <property type="molecule type" value="Genomic_DNA"/>
</dbReference>
<accession>E5AB74</accession>
<keyword evidence="3" id="KW-1185">Reference proteome</keyword>
<dbReference type="InParanoid" id="E5AB74"/>
<evidence type="ECO:0000256" key="1">
    <source>
        <dbReference type="SAM" id="MobiDB-lite"/>
    </source>
</evidence>
<dbReference type="Proteomes" id="UP000002668">
    <property type="component" value="Genome"/>
</dbReference>